<evidence type="ECO:0000256" key="6">
    <source>
        <dbReference type="ARBA" id="ARBA00022840"/>
    </source>
</evidence>
<dbReference type="GO" id="GO:0005829">
    <property type="term" value="C:cytosol"/>
    <property type="evidence" value="ECO:0007669"/>
    <property type="project" value="TreeGrafter"/>
</dbReference>
<reference evidence="10 11" key="1">
    <citation type="submission" date="2014-08" db="EMBL/GenBank/DDBJ databases">
        <title>Comparative genomics reveals surprising divergence of two closely related strains of uncultivated UCYN-A cyanobacteria.</title>
        <authorList>
            <person name="Bombar D."/>
            <person name="Heller P."/>
            <person name="Sanchez-Baracaldo P."/>
            <person name="Carter B.J."/>
            <person name="Zert J.P."/>
        </authorList>
    </citation>
    <scope>NUCLEOTIDE SEQUENCE [LARGE SCALE GENOMIC DNA]</scope>
</reference>
<dbReference type="CDD" id="cd02020">
    <property type="entry name" value="CMPK"/>
    <property type="match status" value="1"/>
</dbReference>
<evidence type="ECO:0000256" key="5">
    <source>
        <dbReference type="ARBA" id="ARBA00022777"/>
    </source>
</evidence>
<dbReference type="PANTHER" id="PTHR21299:SF2">
    <property type="entry name" value="CYTIDYLATE KINASE"/>
    <property type="match status" value="1"/>
</dbReference>
<evidence type="ECO:0000256" key="4">
    <source>
        <dbReference type="ARBA" id="ARBA00022741"/>
    </source>
</evidence>
<dbReference type="GO" id="GO:0005524">
    <property type="term" value="F:ATP binding"/>
    <property type="evidence" value="ECO:0007669"/>
    <property type="project" value="UniProtKB-KW"/>
</dbReference>
<keyword evidence="3 10" id="KW-0808">Transferase</keyword>
<dbReference type="HAMAP" id="MF_00238">
    <property type="entry name" value="Cytidyl_kinase_type1"/>
    <property type="match status" value="1"/>
</dbReference>
<dbReference type="AlphaFoldDB" id="A0A086CII8"/>
<gene>
    <name evidence="10" type="ORF">ucyna2_00060</name>
</gene>
<sequence>MSTQKNSRLIIAIDGPAGAGKSTVTRKVAKEINLNYLDTGAMYRAITWLVLKSEIALENEKAIAELIETATLYLMNNPEEEISQVFINGEEVTKYLRTLEVTEAVSLISAQVAVRNKLVKCQREMGYSRGVIAEGRDIGTNVFPDADIKIFLTASVEERAKRRLKDYKSQKLENISIHKLEKDIEARDYQDSHRKIAPLRKAIDAIEINTDRLTLEEVTSQIIYICEGYIK</sequence>
<organism evidence="10 11">
    <name type="scientific">Candidatus Atelocyanobacterium thalassa isolate SIO64986</name>
    <dbReference type="NCBI Taxonomy" id="1527444"/>
    <lineage>
        <taxon>Bacteria</taxon>
        <taxon>Bacillati</taxon>
        <taxon>Cyanobacteriota</taxon>
        <taxon>Cyanophyceae</taxon>
        <taxon>Oscillatoriophycideae</taxon>
        <taxon>Chroococcales</taxon>
        <taxon>Aphanothecaceae</taxon>
        <taxon>Candidatus Atelocyanobacterium</taxon>
        <taxon>Candidatus Atelocyanobacterium thalassae</taxon>
    </lineage>
</organism>
<dbReference type="GO" id="GO:0036430">
    <property type="term" value="F:CMP kinase activity"/>
    <property type="evidence" value="ECO:0007669"/>
    <property type="project" value="RHEA"/>
</dbReference>
<evidence type="ECO:0000313" key="11">
    <source>
        <dbReference type="Proteomes" id="UP000028922"/>
    </source>
</evidence>
<dbReference type="SUPFAM" id="SSF52540">
    <property type="entry name" value="P-loop containing nucleoside triphosphate hydrolases"/>
    <property type="match status" value="1"/>
</dbReference>
<comment type="catalytic activity">
    <reaction evidence="7">
        <text>dCMP + ATP = dCDP + ADP</text>
        <dbReference type="Rhea" id="RHEA:25094"/>
        <dbReference type="ChEBI" id="CHEBI:30616"/>
        <dbReference type="ChEBI" id="CHEBI:57566"/>
        <dbReference type="ChEBI" id="CHEBI:58593"/>
        <dbReference type="ChEBI" id="CHEBI:456216"/>
        <dbReference type="EC" id="2.7.4.25"/>
    </reaction>
</comment>
<dbReference type="Proteomes" id="UP000028922">
    <property type="component" value="Unassembled WGS sequence"/>
</dbReference>
<comment type="similarity">
    <text evidence="1">Belongs to the cytidylate kinase family. Type 1 subfamily.</text>
</comment>
<dbReference type="EC" id="2.7.4.25" evidence="2"/>
<dbReference type="EMBL" id="JPSP01000001">
    <property type="protein sequence ID" value="KFF42002.1"/>
    <property type="molecule type" value="Genomic_DNA"/>
</dbReference>
<dbReference type="PATRIC" id="fig|1527444.3.peg.59"/>
<dbReference type="GO" id="GO:0015949">
    <property type="term" value="P:nucleobase-containing small molecule interconversion"/>
    <property type="evidence" value="ECO:0007669"/>
    <property type="project" value="TreeGrafter"/>
</dbReference>
<evidence type="ECO:0000259" key="9">
    <source>
        <dbReference type="Pfam" id="PF02224"/>
    </source>
</evidence>
<evidence type="ECO:0000256" key="2">
    <source>
        <dbReference type="ARBA" id="ARBA00012906"/>
    </source>
</evidence>
<dbReference type="GO" id="GO:0016874">
    <property type="term" value="F:ligase activity"/>
    <property type="evidence" value="ECO:0007669"/>
    <property type="project" value="UniProtKB-KW"/>
</dbReference>
<dbReference type="NCBIfam" id="TIGR00017">
    <property type="entry name" value="cmk"/>
    <property type="match status" value="1"/>
</dbReference>
<keyword evidence="10" id="KW-0436">Ligase</keyword>
<dbReference type="InterPro" id="IPR003136">
    <property type="entry name" value="Cytidylate_kin"/>
</dbReference>
<dbReference type="eggNOG" id="COG0283">
    <property type="taxonomic scope" value="Bacteria"/>
</dbReference>
<evidence type="ECO:0000256" key="8">
    <source>
        <dbReference type="ARBA" id="ARBA00048478"/>
    </source>
</evidence>
<dbReference type="Pfam" id="PF02224">
    <property type="entry name" value="Cytidylate_kin"/>
    <property type="match status" value="1"/>
</dbReference>
<dbReference type="InterPro" id="IPR011994">
    <property type="entry name" value="Cytidylate_kinase_dom"/>
</dbReference>
<comment type="catalytic activity">
    <reaction evidence="8">
        <text>CMP + ATP = CDP + ADP</text>
        <dbReference type="Rhea" id="RHEA:11600"/>
        <dbReference type="ChEBI" id="CHEBI:30616"/>
        <dbReference type="ChEBI" id="CHEBI:58069"/>
        <dbReference type="ChEBI" id="CHEBI:60377"/>
        <dbReference type="ChEBI" id="CHEBI:456216"/>
        <dbReference type="EC" id="2.7.4.25"/>
    </reaction>
</comment>
<keyword evidence="5 10" id="KW-0418">Kinase</keyword>
<evidence type="ECO:0000256" key="1">
    <source>
        <dbReference type="ARBA" id="ARBA00009427"/>
    </source>
</evidence>
<accession>A0A086CII8</accession>
<dbReference type="InterPro" id="IPR027417">
    <property type="entry name" value="P-loop_NTPase"/>
</dbReference>
<dbReference type="STRING" id="1527444.ucyna2_00060"/>
<protein>
    <recommendedName>
        <fullName evidence="2">(d)CMP kinase</fullName>
        <ecNumber evidence="2">2.7.4.25</ecNumber>
    </recommendedName>
</protein>
<dbReference type="GO" id="GO:0036431">
    <property type="term" value="F:dCMP kinase activity"/>
    <property type="evidence" value="ECO:0007669"/>
    <property type="project" value="InterPro"/>
</dbReference>
<proteinExistence type="inferred from homology"/>
<name>A0A086CII8_9CHRO</name>
<comment type="caution">
    <text evidence="10">The sequence shown here is derived from an EMBL/GenBank/DDBJ whole genome shotgun (WGS) entry which is preliminary data.</text>
</comment>
<dbReference type="Gene3D" id="3.40.50.300">
    <property type="entry name" value="P-loop containing nucleotide triphosphate hydrolases"/>
    <property type="match status" value="1"/>
</dbReference>
<evidence type="ECO:0000313" key="10">
    <source>
        <dbReference type="EMBL" id="KFF42002.1"/>
    </source>
</evidence>
<feature type="domain" description="Cytidylate kinase" evidence="9">
    <location>
        <begin position="11"/>
        <end position="224"/>
    </location>
</feature>
<keyword evidence="4" id="KW-0547">Nucleotide-binding</keyword>
<evidence type="ECO:0000256" key="3">
    <source>
        <dbReference type="ARBA" id="ARBA00022679"/>
    </source>
</evidence>
<dbReference type="PANTHER" id="PTHR21299">
    <property type="entry name" value="CYTIDYLATE KINASE/PANTOATE-BETA-ALANINE LIGASE"/>
    <property type="match status" value="1"/>
</dbReference>
<evidence type="ECO:0000256" key="7">
    <source>
        <dbReference type="ARBA" id="ARBA00047615"/>
    </source>
</evidence>
<keyword evidence="6" id="KW-0067">ATP-binding</keyword>